<organism evidence="1 2">
    <name type="scientific">Senegalia massiliensis</name>
    <dbReference type="NCBI Taxonomy" id="1720316"/>
    <lineage>
        <taxon>Bacteria</taxon>
        <taxon>Bacillati</taxon>
        <taxon>Bacillota</taxon>
        <taxon>Clostridia</taxon>
        <taxon>Eubacteriales</taxon>
        <taxon>Clostridiaceae</taxon>
        <taxon>Senegalia</taxon>
    </lineage>
</organism>
<dbReference type="AlphaFoldDB" id="A0A845QZ70"/>
<evidence type="ECO:0000313" key="2">
    <source>
        <dbReference type="Proteomes" id="UP000467132"/>
    </source>
</evidence>
<comment type="caution">
    <text evidence="1">The sequence shown here is derived from an EMBL/GenBank/DDBJ whole genome shotgun (WGS) entry which is preliminary data.</text>
</comment>
<evidence type="ECO:0000313" key="1">
    <source>
        <dbReference type="EMBL" id="NBI06462.1"/>
    </source>
</evidence>
<keyword evidence="2" id="KW-1185">Reference proteome</keyword>
<dbReference type="Proteomes" id="UP000467132">
    <property type="component" value="Unassembled WGS sequence"/>
</dbReference>
<proteinExistence type="predicted"/>
<reference evidence="1 2" key="1">
    <citation type="submission" date="2018-08" db="EMBL/GenBank/DDBJ databases">
        <title>Murine metabolic-syndrome-specific gut microbial biobank.</title>
        <authorList>
            <person name="Liu C."/>
        </authorList>
    </citation>
    <scope>NUCLEOTIDE SEQUENCE [LARGE SCALE GENOMIC DNA]</scope>
    <source>
        <strain evidence="1 2">583</strain>
    </source>
</reference>
<gene>
    <name evidence="1" type="ORF">D3Z33_06250</name>
</gene>
<protein>
    <submittedName>
        <fullName evidence="1">Glycine zipper family protein</fullName>
    </submittedName>
</protein>
<dbReference type="EMBL" id="QXXA01000006">
    <property type="protein sequence ID" value="NBI06462.1"/>
    <property type="molecule type" value="Genomic_DNA"/>
</dbReference>
<accession>A0A845QZ70</accession>
<sequence length="52" mass="5182">MSIGSGLGVSIGLLIFDNIGLGIPIGTGLGTSIGLVIGANMDKKVKEEGRVI</sequence>
<name>A0A845QZ70_9CLOT</name>